<protein>
    <recommendedName>
        <fullName evidence="2">ArnR1-like winged helix-turn-helix domain-containing protein</fullName>
    </recommendedName>
</protein>
<reference evidence="1" key="1">
    <citation type="journal article" date="2014" name="Front. Microbiol.">
        <title>High frequency of phylogenetically diverse reductive dehalogenase-homologous genes in deep subseafloor sedimentary metagenomes.</title>
        <authorList>
            <person name="Kawai M."/>
            <person name="Futagami T."/>
            <person name="Toyoda A."/>
            <person name="Takaki Y."/>
            <person name="Nishi S."/>
            <person name="Hori S."/>
            <person name="Arai W."/>
            <person name="Tsubouchi T."/>
            <person name="Morono Y."/>
            <person name="Uchiyama I."/>
            <person name="Ito T."/>
            <person name="Fujiyama A."/>
            <person name="Inagaki F."/>
            <person name="Takami H."/>
        </authorList>
    </citation>
    <scope>NUCLEOTIDE SEQUENCE</scope>
    <source>
        <strain evidence="1">Expedition CK06-06</strain>
    </source>
</reference>
<proteinExistence type="predicted"/>
<evidence type="ECO:0008006" key="2">
    <source>
        <dbReference type="Google" id="ProtNLM"/>
    </source>
</evidence>
<sequence>MRVYLEHRSVENLLFFYQDALIRIKEGENATDLLSISVRRRLISLGIIRLGVGSPRSFFLTKKGQDLLAEVTKNRIPGGPSP</sequence>
<dbReference type="EMBL" id="BARV01000062">
    <property type="protein sequence ID" value="GAH92637.1"/>
    <property type="molecule type" value="Genomic_DNA"/>
</dbReference>
<comment type="caution">
    <text evidence="1">The sequence shown here is derived from an EMBL/GenBank/DDBJ whole genome shotgun (WGS) entry which is preliminary data.</text>
</comment>
<dbReference type="AlphaFoldDB" id="X1JF72"/>
<accession>X1JF72</accession>
<evidence type="ECO:0000313" key="1">
    <source>
        <dbReference type="EMBL" id="GAH92637.1"/>
    </source>
</evidence>
<organism evidence="1">
    <name type="scientific">marine sediment metagenome</name>
    <dbReference type="NCBI Taxonomy" id="412755"/>
    <lineage>
        <taxon>unclassified sequences</taxon>
        <taxon>metagenomes</taxon>
        <taxon>ecological metagenomes</taxon>
    </lineage>
</organism>
<name>X1JF72_9ZZZZ</name>
<gene>
    <name evidence="1" type="ORF">S06H3_00367</name>
</gene>